<dbReference type="Pfam" id="PF25828">
    <property type="entry name" value="CC_Cfap43"/>
    <property type="match status" value="1"/>
</dbReference>
<name>A0A3S5A514_9PLAT</name>
<dbReference type="OrthoDB" id="535167at2759"/>
<accession>A0A3S5A514</accession>
<dbReference type="Proteomes" id="UP000784294">
    <property type="component" value="Unassembled WGS sequence"/>
</dbReference>
<proteinExistence type="predicted"/>
<gene>
    <name evidence="1" type="ORF">PXEA_LOCUS8582</name>
</gene>
<evidence type="ECO:0000313" key="2">
    <source>
        <dbReference type="Proteomes" id="UP000784294"/>
    </source>
</evidence>
<dbReference type="AlphaFoldDB" id="A0A3S5A514"/>
<comment type="caution">
    <text evidence="1">The sequence shown here is derived from an EMBL/GenBank/DDBJ whole genome shotgun (WGS) entry which is preliminary data.</text>
</comment>
<dbReference type="EMBL" id="CAAALY010023588">
    <property type="protein sequence ID" value="VEL15142.1"/>
    <property type="molecule type" value="Genomic_DNA"/>
</dbReference>
<reference evidence="1" key="1">
    <citation type="submission" date="2018-11" db="EMBL/GenBank/DDBJ databases">
        <authorList>
            <consortium name="Pathogen Informatics"/>
        </authorList>
    </citation>
    <scope>NUCLEOTIDE SEQUENCE</scope>
</reference>
<organism evidence="1 2">
    <name type="scientific">Protopolystoma xenopodis</name>
    <dbReference type="NCBI Taxonomy" id="117903"/>
    <lineage>
        <taxon>Eukaryota</taxon>
        <taxon>Metazoa</taxon>
        <taxon>Spiralia</taxon>
        <taxon>Lophotrochozoa</taxon>
        <taxon>Platyhelminthes</taxon>
        <taxon>Monogenea</taxon>
        <taxon>Polyopisthocotylea</taxon>
        <taxon>Polystomatidea</taxon>
        <taxon>Polystomatidae</taxon>
        <taxon>Protopolystoma</taxon>
    </lineage>
</organism>
<keyword evidence="2" id="KW-1185">Reference proteome</keyword>
<protein>
    <submittedName>
        <fullName evidence="1">Uncharacterized protein</fullName>
    </submittedName>
</protein>
<evidence type="ECO:0000313" key="1">
    <source>
        <dbReference type="EMBL" id="VEL15142.1"/>
    </source>
</evidence>
<sequence>MINEIIKIVKSHLDRVQEEYDISSAEERVMDKNMRREFPEVHGAAMDAIAKAFRRRPR</sequence>